<dbReference type="EMBL" id="CP001511">
    <property type="protein sequence ID" value="ACS43159.1"/>
    <property type="molecule type" value="Genomic_DNA"/>
</dbReference>
<geneLocation type="plasmid" evidence="2 3">
    <name>megaplasmid</name>
</geneLocation>
<protein>
    <submittedName>
        <fullName evidence="2">Uncharacterized protein</fullName>
    </submittedName>
</protein>
<keyword evidence="3" id="KW-1185">Reference proteome</keyword>
<evidence type="ECO:0000313" key="2">
    <source>
        <dbReference type="EMBL" id="ACS43159.1"/>
    </source>
</evidence>
<gene>
    <name evidence="2" type="ORF">MexAM1_META2pCDS234392R</name>
</gene>
<dbReference type="KEGG" id="mea:Mex_2pCDS234392R"/>
<sequence>MVLRYPRPLGRGGDRHGFAHAFGLTHEAWEDNSGTSPNDLELRIKKKVCRELQQAIQRQNGEERFKKSLPNGQIVFTKRVPKSWGAAGIEIAPRSVSERGFGPVRWPDRPRREQVPGPRASRPPEMAWNRRKGPQIRPERARELPALVLRR</sequence>
<keyword evidence="2" id="KW-0614">Plasmid</keyword>
<dbReference type="Proteomes" id="UP000009081">
    <property type="component" value="Plasmid megaplasmid"/>
</dbReference>
<feature type="region of interest" description="Disordered" evidence="1">
    <location>
        <begin position="98"/>
        <end position="151"/>
    </location>
</feature>
<reference evidence="2 3" key="1">
    <citation type="journal article" date="2009" name="PLoS ONE">
        <title>Methylobacterium genome sequences: a reference blueprint to investigate microbial metabolism of C1 compounds from natural and industrial sources.</title>
        <authorList>
            <person name="Vuilleumier S."/>
            <person name="Chistoserdova L."/>
            <person name="Lee M.-C."/>
            <person name="Bringel F."/>
            <person name="Lajus A."/>
            <person name="Zhou Y."/>
            <person name="Gourion B."/>
            <person name="Barbe V."/>
            <person name="Chang J."/>
            <person name="Cruveiller S."/>
            <person name="Dossat C."/>
            <person name="Gillett W."/>
            <person name="Gruffaz C."/>
            <person name="Haugen E."/>
            <person name="Hourcade E."/>
            <person name="Levy R."/>
            <person name="Mangenot S."/>
            <person name="Muller E."/>
            <person name="Nadalig T."/>
            <person name="Pagni M."/>
            <person name="Penny C."/>
            <person name="Peyraud R."/>
            <person name="Robinson D.G."/>
            <person name="Roche D."/>
            <person name="Rouy Z."/>
            <person name="Saenampechek C."/>
            <person name="Salvignol G."/>
            <person name="Vallenet D."/>
            <person name="Wu Z."/>
            <person name="Marx C.J."/>
            <person name="Vorholt J.A."/>
            <person name="Olson M.V."/>
            <person name="Kaul R."/>
            <person name="Weissenbach J."/>
            <person name="Medigue C."/>
            <person name="Lidstrom M.E."/>
        </authorList>
    </citation>
    <scope>NUCLEOTIDE SEQUENCE [LARGE SCALE GENOMIC DNA]</scope>
    <source>
        <strain evidence="3">ATCC 14718 / DSM 1338 / JCM 2805 / NCIMB 9133 / AM1</strain>
    </source>
</reference>
<evidence type="ECO:0000313" key="3">
    <source>
        <dbReference type="Proteomes" id="UP000009081"/>
    </source>
</evidence>
<proteinExistence type="predicted"/>
<dbReference type="AlphaFoldDB" id="C5B3X7"/>
<organism evidence="2 3">
    <name type="scientific">Methylorubrum extorquens (strain ATCC 14718 / DSM 1338 / JCM 2805 / NCIMB 9133 / AM1)</name>
    <name type="common">Methylobacterium extorquens</name>
    <dbReference type="NCBI Taxonomy" id="272630"/>
    <lineage>
        <taxon>Bacteria</taxon>
        <taxon>Pseudomonadati</taxon>
        <taxon>Pseudomonadota</taxon>
        <taxon>Alphaproteobacteria</taxon>
        <taxon>Hyphomicrobiales</taxon>
        <taxon>Methylobacteriaceae</taxon>
        <taxon>Methylorubrum</taxon>
    </lineage>
</organism>
<accession>C5B3X7</accession>
<dbReference type="HOGENOM" id="CLU_1729242_0_0_5"/>
<name>C5B3X7_METEA</name>
<evidence type="ECO:0000256" key="1">
    <source>
        <dbReference type="SAM" id="MobiDB-lite"/>
    </source>
</evidence>